<dbReference type="InterPro" id="IPR036264">
    <property type="entry name" value="Bact_exopeptidase_dim_dom"/>
</dbReference>
<dbReference type="GO" id="GO:0003676">
    <property type="term" value="F:nucleic acid binding"/>
    <property type="evidence" value="ECO:0007669"/>
    <property type="project" value="InterPro"/>
</dbReference>
<dbReference type="SUPFAM" id="SSF55031">
    <property type="entry name" value="Bacterial exopeptidase dimerisation domain"/>
    <property type="match status" value="1"/>
</dbReference>
<evidence type="ECO:0000256" key="3">
    <source>
        <dbReference type="ARBA" id="ARBA00022801"/>
    </source>
</evidence>
<dbReference type="Gramene" id="C.cajan_00268.t">
    <property type="protein sequence ID" value="C.cajan_00268.t"/>
    <property type="gene ID" value="C.cajan_00268"/>
</dbReference>
<feature type="region of interest" description="Disordered" evidence="6">
    <location>
        <begin position="137"/>
        <end position="196"/>
    </location>
</feature>
<dbReference type="GO" id="GO:0009850">
    <property type="term" value="P:auxin metabolic process"/>
    <property type="evidence" value="ECO:0007669"/>
    <property type="project" value="InterPro"/>
</dbReference>
<comment type="similarity">
    <text evidence="1">Belongs to the peptidase M20 family.</text>
</comment>
<dbReference type="Gene3D" id="3.40.630.10">
    <property type="entry name" value="Zn peptidases"/>
    <property type="match status" value="1"/>
</dbReference>
<name>A0A151SH41_CAJCA</name>
<dbReference type="EMBL" id="CM003613">
    <property type="protein sequence ID" value="KYP54103.1"/>
    <property type="molecule type" value="Genomic_DNA"/>
</dbReference>
<dbReference type="PANTHER" id="PTHR11014:SF148">
    <property type="entry name" value="AUXIN CONJUGATE HYDROLASE"/>
    <property type="match status" value="1"/>
</dbReference>
<dbReference type="Pfam" id="PF07687">
    <property type="entry name" value="M20_dimer"/>
    <property type="match status" value="1"/>
</dbReference>
<feature type="region of interest" description="Disordered" evidence="6">
    <location>
        <begin position="1267"/>
        <end position="1286"/>
    </location>
</feature>
<evidence type="ECO:0000256" key="4">
    <source>
        <dbReference type="ARBA" id="ARBA00023211"/>
    </source>
</evidence>
<feature type="region of interest" description="Disordered" evidence="6">
    <location>
        <begin position="563"/>
        <end position="585"/>
    </location>
</feature>
<feature type="region of interest" description="Disordered" evidence="6">
    <location>
        <begin position="614"/>
        <end position="652"/>
    </location>
</feature>
<feature type="compositionally biased region" description="Polar residues" evidence="6">
    <location>
        <begin position="637"/>
        <end position="646"/>
    </location>
</feature>
<organism evidence="9 10">
    <name type="scientific">Cajanus cajan</name>
    <name type="common">Pigeon pea</name>
    <name type="synonym">Cajanus indicus</name>
    <dbReference type="NCBI Taxonomy" id="3821"/>
    <lineage>
        <taxon>Eukaryota</taxon>
        <taxon>Viridiplantae</taxon>
        <taxon>Streptophyta</taxon>
        <taxon>Embryophyta</taxon>
        <taxon>Tracheophyta</taxon>
        <taxon>Spermatophyta</taxon>
        <taxon>Magnoliopsida</taxon>
        <taxon>eudicotyledons</taxon>
        <taxon>Gunneridae</taxon>
        <taxon>Pentapetalae</taxon>
        <taxon>rosids</taxon>
        <taxon>fabids</taxon>
        <taxon>Fabales</taxon>
        <taxon>Fabaceae</taxon>
        <taxon>Papilionoideae</taxon>
        <taxon>50 kb inversion clade</taxon>
        <taxon>NPAAA clade</taxon>
        <taxon>indigoferoid/millettioid clade</taxon>
        <taxon>Phaseoleae</taxon>
        <taxon>Cajanus</taxon>
    </lineage>
</organism>
<sequence>MWVGSRRERSISTQIRTNLPQDWIDVPPPPWNIKRTSEGGSPTLPSGSTLPQIPATLMVCTRSHSRRAIDDLDHTDTMDNEATLRRLIYQVEQMRQQHDADMQNMRAKHETDLAAMRTANEADLVALRAENKRIRAQLPRCPSDHPPQASNLHEEEGHSVSQPRTATRAPTPRPATHRSHAPTNKSAHEVSKAPTHVTRGQATFRRHPFVDGIMETPLPYGWKPLHLDCYDGTTDPDEHIDLYTTQVPPPPWNIKRTSEGGSPTLPSGSTLPQIPATLMVCTRSHSRRAIDDLDHTDTMDNEATLRRLIYQVEQMRQQHDADMQNMRAKHETDLAAMRTANEADLVALRAENKRIRAQLPRCPSDHPPQASNLHEEEGHSVSQPRTATRAPTPRPATHRSHAPTNKSAHEVSKAPTHVTRGQATFRRHPFVDGIMETPLPYGWKPLHLDRYNGTTDPDEHIDLYTTQFMAQYATIRPYHVTSPALASLIQGDDESLRAFMERFANISVKIRNLNPEVALHAMLIALKPGLFVDSLCHEAPRDMDELRARATGVHILEEASNSNLLTLPPPGHTPNSTDKSKHCRYHRNHGHTTEECRTLRDRIEELIQAGHLTQYGHRGGYGGRGRGRGRGSGARTDQPSGSQQNAGGAVQAEDDPMVIVVEVANWEVHKTLIDQGSSTDVLYWPTFLRLDIPHSLIQPHTKPLVGFAGERVHTLRYVDLLTTFGTSPDTRQIMVRYLLVEANTSYNIIIGRPTLNQLGAVVSTPHLTMKFLGSVAHITHGEITNLDPRSDSHDERPSPIDELDDLQIGKLQGQCTKISSCNIDSKLMVEQLSGTYQAKDVLLQRYFHMASQQISSFDEFTIQHVPREQNTRVDLLSNLANTKRPGQHRTIIQETLHSPSLDDKIVKTSDSEEQGWMTGIWSYLKAGVLPADRDEARKMRLSEQNAQELDADLDLVGELGAKAQSPEEACKLRASRRYNTRVRPRSFRVGDLVWRLLGGARQGRVRTLNTLHQNPRSSLNLDVIHIILKFEVEFEPRTRGRIRTSLCEVHPRSVILLYLATEKHLVTKTLLGRRHQLGLLCSDLVLQKTYPSSRGVGKILQLAHLGSVDPSPSTSPSPLAAWTTCASSDPQWSCFSTRRPQRYPDLPRPSRLDHSLISRAQRGTGEELFRGNPALHKELTSSEALTWSNRTWEEPFTKRWARRRRRGRWCRGWDFRTWPLAADLGGSRSRHPLLGSGGSKPGASDLGGTGTSTAFPACKKSSTKLKYPFKTKPNQNTTEKGKPQSKTLTSAEGATCSAVCATAIWGAPSDGGLLTTSHKAERLFSIREELDKLGIPYKHPVAVTGVIGFIGTGTSPFVAIRADMDALPIQELVEWEHKSKVPGKMHACGHDAHVTMLLGAAKILKQHEKEIQGTVVLVFQPAEEGGAGAKKILDAGALENVAAIFGLHVDPYISVGEVACGSGPILAGSGVFEAIISGKGGHAAIPQNSIDPLLAASNVIISLQHLVSREADPLEPRVVTVGKFQGGGAFNVIPDYVTIGGTFRAFSREGLEQLKKRIEQVQEDKKVIIGQAAVQRCNATVDFLDEKKPLYPPVVNNGDLHKLFVDVAGNLLGINKVNTYTKPVMAAEDFAFYQEVIPGYFSTLGVKSASPETHRSLHSPYLKINEDALPYGAALHASLATTYLIKYQQDVAKVDRKSNDEL</sequence>
<dbReference type="InterPro" id="IPR036397">
    <property type="entry name" value="RNaseH_sf"/>
</dbReference>
<feature type="region of interest" description="Disordered" evidence="6">
    <location>
        <begin position="1226"/>
        <end position="1250"/>
    </location>
</feature>
<dbReference type="InterPro" id="IPR002933">
    <property type="entry name" value="Peptidase_M20"/>
</dbReference>
<evidence type="ECO:0000313" key="9">
    <source>
        <dbReference type="EMBL" id="KYP54103.1"/>
    </source>
</evidence>
<evidence type="ECO:0000313" key="10">
    <source>
        <dbReference type="Proteomes" id="UP000075243"/>
    </source>
</evidence>
<feature type="compositionally biased region" description="Polar residues" evidence="6">
    <location>
        <begin position="1272"/>
        <end position="1286"/>
    </location>
</feature>
<keyword evidence="2" id="KW-0732">Signal</keyword>
<dbReference type="InterPro" id="IPR002156">
    <property type="entry name" value="RNaseH_domain"/>
</dbReference>
<dbReference type="NCBIfam" id="TIGR01891">
    <property type="entry name" value="amidohydrolases"/>
    <property type="match status" value="1"/>
</dbReference>
<dbReference type="GO" id="GO:0004523">
    <property type="term" value="F:RNA-DNA hybrid ribonuclease activity"/>
    <property type="evidence" value="ECO:0007669"/>
    <property type="project" value="InterPro"/>
</dbReference>
<dbReference type="SUPFAM" id="SSF53187">
    <property type="entry name" value="Zn-dependent exopeptidases"/>
    <property type="match status" value="1"/>
</dbReference>
<evidence type="ECO:0000256" key="6">
    <source>
        <dbReference type="SAM" id="MobiDB-lite"/>
    </source>
</evidence>
<dbReference type="PANTHER" id="PTHR11014">
    <property type="entry name" value="PEPTIDASE M20 FAMILY MEMBER"/>
    <property type="match status" value="1"/>
</dbReference>
<feature type="coiled-coil region" evidence="5">
    <location>
        <begin position="1544"/>
        <end position="1571"/>
    </location>
</feature>
<protein>
    <submittedName>
        <fullName evidence="9">IAA-amino acid hydrolase ILR1-like 4</fullName>
    </submittedName>
</protein>
<keyword evidence="3" id="KW-0378">Hydrolase</keyword>
<keyword evidence="5" id="KW-0175">Coiled coil</keyword>
<dbReference type="Gene3D" id="3.30.420.10">
    <property type="entry name" value="Ribonuclease H-like superfamily/Ribonuclease H"/>
    <property type="match status" value="1"/>
</dbReference>
<dbReference type="CDD" id="cd00303">
    <property type="entry name" value="retropepsin_like"/>
    <property type="match status" value="1"/>
</dbReference>
<dbReference type="Pfam" id="PF01546">
    <property type="entry name" value="Peptidase_M20"/>
    <property type="match status" value="1"/>
</dbReference>
<accession>A0A151SH41</accession>
<dbReference type="InterPro" id="IPR017439">
    <property type="entry name" value="Amidohydrolase"/>
</dbReference>
<evidence type="ECO:0000256" key="1">
    <source>
        <dbReference type="ARBA" id="ARBA00006153"/>
    </source>
</evidence>
<keyword evidence="10" id="KW-1185">Reference proteome</keyword>
<dbReference type="GO" id="GO:0010179">
    <property type="term" value="F:IAA-Ala conjugate hydrolase activity"/>
    <property type="evidence" value="ECO:0007669"/>
    <property type="project" value="TreeGrafter"/>
</dbReference>
<feature type="region of interest" description="Disordered" evidence="6">
    <location>
        <begin position="358"/>
        <end position="417"/>
    </location>
</feature>
<reference evidence="9 10" key="1">
    <citation type="journal article" date="2012" name="Nat. Biotechnol.">
        <title>Draft genome sequence of pigeonpea (Cajanus cajan), an orphan legume crop of resource-poor farmers.</title>
        <authorList>
            <person name="Varshney R.K."/>
            <person name="Chen W."/>
            <person name="Li Y."/>
            <person name="Bharti A.K."/>
            <person name="Saxena R.K."/>
            <person name="Schlueter J.A."/>
            <person name="Donoghue M.T."/>
            <person name="Azam S."/>
            <person name="Fan G."/>
            <person name="Whaley A.M."/>
            <person name="Farmer A.D."/>
            <person name="Sheridan J."/>
            <person name="Iwata A."/>
            <person name="Tuteja R."/>
            <person name="Penmetsa R.V."/>
            <person name="Wu W."/>
            <person name="Upadhyaya H.D."/>
            <person name="Yang S.P."/>
            <person name="Shah T."/>
            <person name="Saxena K.B."/>
            <person name="Michael T."/>
            <person name="McCombie W.R."/>
            <person name="Yang B."/>
            <person name="Zhang G."/>
            <person name="Yang H."/>
            <person name="Wang J."/>
            <person name="Spillane C."/>
            <person name="Cook D.R."/>
            <person name="May G.D."/>
            <person name="Xu X."/>
            <person name="Jackson S.A."/>
        </authorList>
    </citation>
    <scope>NUCLEOTIDE SEQUENCE [LARGE SCALE GENOMIC DNA]</scope>
    <source>
        <strain evidence="10">cv. Asha</strain>
    </source>
</reference>
<dbReference type="Pfam" id="PF13456">
    <property type="entry name" value="RVT_3"/>
    <property type="match status" value="1"/>
</dbReference>
<gene>
    <name evidence="9" type="ORF">KK1_000277</name>
</gene>
<evidence type="ECO:0000259" key="8">
    <source>
        <dbReference type="Pfam" id="PF13456"/>
    </source>
</evidence>
<dbReference type="Gene3D" id="3.30.70.360">
    <property type="match status" value="1"/>
</dbReference>
<evidence type="ECO:0000256" key="5">
    <source>
        <dbReference type="SAM" id="Coils"/>
    </source>
</evidence>
<dbReference type="FunFam" id="3.30.70.360:FF:000001">
    <property type="entry name" value="N-acetyldiaminopimelate deacetylase"/>
    <property type="match status" value="1"/>
</dbReference>
<dbReference type="Proteomes" id="UP000075243">
    <property type="component" value="Chromosome 11"/>
</dbReference>
<feature type="domain" description="RNase H type-1" evidence="8">
    <location>
        <begin position="822"/>
        <end position="879"/>
    </location>
</feature>
<proteinExistence type="inferred from homology"/>
<feature type="compositionally biased region" description="Gly residues" evidence="6">
    <location>
        <begin position="1235"/>
        <end position="1250"/>
    </location>
</feature>
<evidence type="ECO:0000259" key="7">
    <source>
        <dbReference type="Pfam" id="PF07687"/>
    </source>
</evidence>
<keyword evidence="4" id="KW-0464">Manganese</keyword>
<dbReference type="InterPro" id="IPR011650">
    <property type="entry name" value="Peptidase_M20_dimer"/>
</dbReference>
<evidence type="ECO:0000256" key="2">
    <source>
        <dbReference type="ARBA" id="ARBA00022729"/>
    </source>
</evidence>
<dbReference type="GO" id="GO:0005783">
    <property type="term" value="C:endoplasmic reticulum"/>
    <property type="evidence" value="ECO:0007669"/>
    <property type="project" value="TreeGrafter"/>
</dbReference>
<dbReference type="CDD" id="cd08017">
    <property type="entry name" value="M20_IAA_Hyd"/>
    <property type="match status" value="1"/>
</dbReference>
<feature type="domain" description="Peptidase M20 dimerisation" evidence="7">
    <location>
        <begin position="1468"/>
        <end position="1564"/>
    </location>
</feature>
<dbReference type="InterPro" id="IPR044757">
    <property type="entry name" value="ILR1-like_Hyd"/>
</dbReference>